<evidence type="ECO:0000256" key="1">
    <source>
        <dbReference type="ARBA" id="ARBA00023015"/>
    </source>
</evidence>
<gene>
    <name evidence="5" type="ORF">SAMN04515666_101595</name>
</gene>
<dbReference type="OrthoDB" id="8684664at2"/>
<accession>A0A1H7HC89</accession>
<evidence type="ECO:0000313" key="6">
    <source>
        <dbReference type="Proteomes" id="UP000199664"/>
    </source>
</evidence>
<dbReference type="STRING" id="1036779.SAMN04515666_101595"/>
<keyword evidence="3" id="KW-0804">Transcription</keyword>
<dbReference type="SUPFAM" id="SSF46785">
    <property type="entry name" value="Winged helix' DNA-binding domain"/>
    <property type="match status" value="1"/>
</dbReference>
<dbReference type="AlphaFoldDB" id="A0A1H7HC89"/>
<evidence type="ECO:0000313" key="5">
    <source>
        <dbReference type="EMBL" id="SEK46992.1"/>
    </source>
</evidence>
<evidence type="ECO:0000256" key="2">
    <source>
        <dbReference type="ARBA" id="ARBA00023125"/>
    </source>
</evidence>
<evidence type="ECO:0000259" key="4">
    <source>
        <dbReference type="PROSITE" id="PS50995"/>
    </source>
</evidence>
<keyword evidence="2 5" id="KW-0238">DNA-binding</keyword>
<dbReference type="GO" id="GO:0003677">
    <property type="term" value="F:DNA binding"/>
    <property type="evidence" value="ECO:0007669"/>
    <property type="project" value="UniProtKB-KW"/>
</dbReference>
<dbReference type="PANTHER" id="PTHR42756:SF1">
    <property type="entry name" value="TRANSCRIPTIONAL REPRESSOR OF EMRAB OPERON"/>
    <property type="match status" value="1"/>
</dbReference>
<dbReference type="PANTHER" id="PTHR42756">
    <property type="entry name" value="TRANSCRIPTIONAL REGULATOR, MARR"/>
    <property type="match status" value="1"/>
</dbReference>
<reference evidence="6" key="1">
    <citation type="submission" date="2016-10" db="EMBL/GenBank/DDBJ databases">
        <authorList>
            <person name="Varghese N."/>
            <person name="Submissions S."/>
        </authorList>
    </citation>
    <scope>NUCLEOTIDE SEQUENCE [LARGE SCALE GENOMIC DNA]</scope>
    <source>
        <strain evidence="6">LMG 26383,CCUG 61248,R- 45681</strain>
    </source>
</reference>
<evidence type="ECO:0000256" key="3">
    <source>
        <dbReference type="ARBA" id="ARBA00023163"/>
    </source>
</evidence>
<dbReference type="RefSeq" id="WP_091829594.1">
    <property type="nucleotide sequence ID" value="NZ_FOAN01000001.1"/>
</dbReference>
<dbReference type="Pfam" id="PF01047">
    <property type="entry name" value="MarR"/>
    <property type="match status" value="1"/>
</dbReference>
<dbReference type="EMBL" id="FOAN01000001">
    <property type="protein sequence ID" value="SEK46992.1"/>
    <property type="molecule type" value="Genomic_DNA"/>
</dbReference>
<dbReference type="InterPro" id="IPR036390">
    <property type="entry name" value="WH_DNA-bd_sf"/>
</dbReference>
<name>A0A1H7HC89_9HYPH</name>
<dbReference type="GO" id="GO:0003700">
    <property type="term" value="F:DNA-binding transcription factor activity"/>
    <property type="evidence" value="ECO:0007669"/>
    <property type="project" value="InterPro"/>
</dbReference>
<keyword evidence="1" id="KW-0805">Transcription regulation</keyword>
<keyword evidence="6" id="KW-1185">Reference proteome</keyword>
<dbReference type="InterPro" id="IPR023187">
    <property type="entry name" value="Tscrpt_reg_MarR-type_CS"/>
</dbReference>
<dbReference type="PROSITE" id="PS50995">
    <property type="entry name" value="HTH_MARR_2"/>
    <property type="match status" value="1"/>
</dbReference>
<protein>
    <submittedName>
        <fullName evidence="5">DNA-binding transcriptional regulator, MarR family</fullName>
    </submittedName>
</protein>
<feature type="domain" description="HTH marR-type" evidence="4">
    <location>
        <begin position="1"/>
        <end position="146"/>
    </location>
</feature>
<proteinExistence type="predicted"/>
<dbReference type="Proteomes" id="UP000199664">
    <property type="component" value="Unassembled WGS sequence"/>
</dbReference>
<dbReference type="InterPro" id="IPR036388">
    <property type="entry name" value="WH-like_DNA-bd_sf"/>
</dbReference>
<sequence length="150" mass="17009">MTEAPQADVRFHRAEWPFYWIARVTGRYFQTMETALDRIGIDVPSYRVLMTLYEDRRVSVSAIADACVIKLSTATRIVQRMAKDGLVETRPSLSDRRVTEVSLTPKGEALRHQAWAIAEGVLAHAFAGVDERERQRLNHLLAGVFDRLPG</sequence>
<dbReference type="PRINTS" id="PR00598">
    <property type="entry name" value="HTHMARR"/>
</dbReference>
<organism evidence="5 6">
    <name type="scientific">Bosea lupini</name>
    <dbReference type="NCBI Taxonomy" id="1036779"/>
    <lineage>
        <taxon>Bacteria</taxon>
        <taxon>Pseudomonadati</taxon>
        <taxon>Pseudomonadota</taxon>
        <taxon>Alphaproteobacteria</taxon>
        <taxon>Hyphomicrobiales</taxon>
        <taxon>Boseaceae</taxon>
        <taxon>Bosea</taxon>
    </lineage>
</organism>
<dbReference type="Gene3D" id="1.10.10.10">
    <property type="entry name" value="Winged helix-like DNA-binding domain superfamily/Winged helix DNA-binding domain"/>
    <property type="match status" value="1"/>
</dbReference>
<dbReference type="PROSITE" id="PS01117">
    <property type="entry name" value="HTH_MARR_1"/>
    <property type="match status" value="1"/>
</dbReference>
<dbReference type="SMART" id="SM00347">
    <property type="entry name" value="HTH_MARR"/>
    <property type="match status" value="1"/>
</dbReference>
<dbReference type="InterPro" id="IPR000835">
    <property type="entry name" value="HTH_MarR-typ"/>
</dbReference>